<dbReference type="Proteomes" id="UP000255467">
    <property type="component" value="Unassembled WGS sequence"/>
</dbReference>
<name>A0A379JG64_9NOCA</name>
<evidence type="ECO:0000313" key="2">
    <source>
        <dbReference type="EMBL" id="SUD47450.1"/>
    </source>
</evidence>
<keyword evidence="1" id="KW-1133">Transmembrane helix</keyword>
<dbReference type="AlphaFoldDB" id="A0A379JG64"/>
<evidence type="ECO:0000313" key="3">
    <source>
        <dbReference type="Proteomes" id="UP000255467"/>
    </source>
</evidence>
<reference evidence="2 3" key="1">
    <citation type="submission" date="2018-06" db="EMBL/GenBank/DDBJ databases">
        <authorList>
            <consortium name="Pathogen Informatics"/>
            <person name="Doyle S."/>
        </authorList>
    </citation>
    <scope>NUCLEOTIDE SEQUENCE [LARGE SCALE GENOMIC DNA]</scope>
    <source>
        <strain evidence="2 3">NCTC1934</strain>
    </source>
</reference>
<feature type="transmembrane region" description="Helical" evidence="1">
    <location>
        <begin position="46"/>
        <end position="66"/>
    </location>
</feature>
<keyword evidence="1" id="KW-0812">Transmembrane</keyword>
<dbReference type="EMBL" id="UGRY01000003">
    <property type="protein sequence ID" value="SUD47450.1"/>
    <property type="molecule type" value="Genomic_DNA"/>
</dbReference>
<protein>
    <submittedName>
        <fullName evidence="2">Uncharacterized protein</fullName>
    </submittedName>
</protein>
<accession>A0A379JG64</accession>
<proteinExistence type="predicted"/>
<organism evidence="2 3">
    <name type="scientific">Nocardia otitidiscaviarum</name>
    <dbReference type="NCBI Taxonomy" id="1823"/>
    <lineage>
        <taxon>Bacteria</taxon>
        <taxon>Bacillati</taxon>
        <taxon>Actinomycetota</taxon>
        <taxon>Actinomycetes</taxon>
        <taxon>Mycobacteriales</taxon>
        <taxon>Nocardiaceae</taxon>
        <taxon>Nocardia</taxon>
    </lineage>
</organism>
<sequence length="78" mass="7616">MAATLLRPVRTGVPGATVAVAVELRVGNVTPRIGLFGSGTNASRTVLSAAVVAAAIVAAFAVGFLINRSDEPAPGSGG</sequence>
<gene>
    <name evidence="2" type="ORF">NCTC1934_04761</name>
</gene>
<keyword evidence="1" id="KW-0472">Membrane</keyword>
<evidence type="ECO:0000256" key="1">
    <source>
        <dbReference type="SAM" id="Phobius"/>
    </source>
</evidence>
<keyword evidence="3" id="KW-1185">Reference proteome</keyword>